<reference evidence="3" key="1">
    <citation type="submission" date="2018-01" db="EMBL/GenBank/DDBJ databases">
        <title>An insight into the sialome of Amazonian anophelines.</title>
        <authorList>
            <person name="Ribeiro J.M."/>
            <person name="Scarpassa V."/>
            <person name="Calvo E."/>
        </authorList>
    </citation>
    <scope>NUCLEOTIDE SEQUENCE</scope>
    <source>
        <tissue evidence="3">Salivary glands</tissue>
    </source>
</reference>
<accession>A0A2M3ZQR3</accession>
<organism evidence="3">
    <name type="scientific">Anopheles braziliensis</name>
    <dbReference type="NCBI Taxonomy" id="58242"/>
    <lineage>
        <taxon>Eukaryota</taxon>
        <taxon>Metazoa</taxon>
        <taxon>Ecdysozoa</taxon>
        <taxon>Arthropoda</taxon>
        <taxon>Hexapoda</taxon>
        <taxon>Insecta</taxon>
        <taxon>Pterygota</taxon>
        <taxon>Neoptera</taxon>
        <taxon>Endopterygota</taxon>
        <taxon>Diptera</taxon>
        <taxon>Nematocera</taxon>
        <taxon>Culicoidea</taxon>
        <taxon>Culicidae</taxon>
        <taxon>Anophelinae</taxon>
        <taxon>Anopheles</taxon>
    </lineage>
</organism>
<evidence type="ECO:0000256" key="2">
    <source>
        <dbReference type="SAM" id="SignalP"/>
    </source>
</evidence>
<evidence type="ECO:0000313" key="3">
    <source>
        <dbReference type="EMBL" id="MBW30881.1"/>
    </source>
</evidence>
<keyword evidence="2" id="KW-0732">Signal</keyword>
<evidence type="ECO:0000256" key="1">
    <source>
        <dbReference type="SAM" id="MobiDB-lite"/>
    </source>
</evidence>
<feature type="signal peptide" evidence="2">
    <location>
        <begin position="1"/>
        <end position="18"/>
    </location>
</feature>
<protein>
    <submittedName>
        <fullName evidence="3">Putative secreted peptide</fullName>
    </submittedName>
</protein>
<proteinExistence type="predicted"/>
<feature type="chain" id="PRO_5014597668" evidence="2">
    <location>
        <begin position="19"/>
        <end position="95"/>
    </location>
</feature>
<feature type="region of interest" description="Disordered" evidence="1">
    <location>
        <begin position="32"/>
        <end position="58"/>
    </location>
</feature>
<name>A0A2M3ZQR3_9DIPT</name>
<dbReference type="AlphaFoldDB" id="A0A2M3ZQR3"/>
<dbReference type="EMBL" id="GGFM01010130">
    <property type="protein sequence ID" value="MBW30881.1"/>
    <property type="molecule type" value="Transcribed_RNA"/>
</dbReference>
<sequence length="95" mass="10209">MVLLLLLLAIIETGTVVTIDWPADDGLGQRRLSDSLVTVGPPPPPPFPEGDDDDMDRRSGLSVRRSCICRSRINGVGTEDDELIIGAIVVTVKLV</sequence>